<dbReference type="EMBL" id="JACHLJ010000002">
    <property type="protein sequence ID" value="MBB5772112.1"/>
    <property type="molecule type" value="Genomic_DNA"/>
</dbReference>
<dbReference type="RefSeq" id="WP_184279513.1">
    <property type="nucleotide sequence ID" value="NZ_JACHLJ010000002.1"/>
</dbReference>
<accession>A0A7W9FV26</accession>
<dbReference type="Proteomes" id="UP000556201">
    <property type="component" value="Unassembled WGS sequence"/>
</dbReference>
<sequence length="179" mass="18797">MSSSLLLIDRLPPLKVSHLAWFEGEDAADGVGLGCNRDYRDLRGLTVQDLRIVVDWESRELDRITKSGPRCVGCEDGCDDCEAEINGLELGVASVVVALSVAGCIPYTSCNGGLFGGTHAAEVCIVGFYMRPAHVSQVKGAAGQAGVGLTNDRCGGFYVLADDPRAMMAFAVALSGLAD</sequence>
<reference evidence="1 2" key="1">
    <citation type="submission" date="2020-08" db="EMBL/GenBank/DDBJ databases">
        <title>Functional genomics of gut bacteria from endangered species of beetles.</title>
        <authorList>
            <person name="Carlos-Shanley C."/>
        </authorList>
    </citation>
    <scope>NUCLEOTIDE SEQUENCE [LARGE SCALE GENOMIC DNA]</scope>
    <source>
        <strain evidence="1 2">S00192</strain>
    </source>
</reference>
<gene>
    <name evidence="1" type="ORF">HNP47_002116</name>
</gene>
<protein>
    <submittedName>
        <fullName evidence="1">Uncharacterized protein</fullName>
    </submittedName>
</protein>
<evidence type="ECO:0000313" key="2">
    <source>
        <dbReference type="Proteomes" id="UP000556201"/>
    </source>
</evidence>
<organism evidence="1 2">
    <name type="scientific">Brevundimonas vesicularis</name>
    <name type="common">Pseudomonas vesicularis</name>
    <dbReference type="NCBI Taxonomy" id="41276"/>
    <lineage>
        <taxon>Bacteria</taxon>
        <taxon>Pseudomonadati</taxon>
        <taxon>Pseudomonadota</taxon>
        <taxon>Alphaproteobacteria</taxon>
        <taxon>Caulobacterales</taxon>
        <taxon>Caulobacteraceae</taxon>
        <taxon>Brevundimonas</taxon>
    </lineage>
</organism>
<comment type="caution">
    <text evidence="1">The sequence shown here is derived from an EMBL/GenBank/DDBJ whole genome shotgun (WGS) entry which is preliminary data.</text>
</comment>
<evidence type="ECO:0000313" key="1">
    <source>
        <dbReference type="EMBL" id="MBB5772112.1"/>
    </source>
</evidence>
<name>A0A7W9FV26_BREVE</name>
<dbReference type="AlphaFoldDB" id="A0A7W9FV26"/>
<proteinExistence type="predicted"/>